<dbReference type="GO" id="GO:0035888">
    <property type="term" value="F:isoguanine deaminase activity"/>
    <property type="evidence" value="ECO:0007669"/>
    <property type="project" value="TreeGrafter"/>
</dbReference>
<dbReference type="PANTHER" id="PTHR32027">
    <property type="entry name" value="CYTOSINE DEAMINASE"/>
    <property type="match status" value="1"/>
</dbReference>
<evidence type="ECO:0000256" key="2">
    <source>
        <dbReference type="ARBA" id="ARBA00022801"/>
    </source>
</evidence>
<name>A0A2M9HL48_9BIFI</name>
<dbReference type="PANTHER" id="PTHR32027:SF0">
    <property type="entry name" value="CYTOSINE DEAMINASE"/>
    <property type="match status" value="1"/>
</dbReference>
<dbReference type="GO" id="GO:0046872">
    <property type="term" value="F:metal ion binding"/>
    <property type="evidence" value="ECO:0007669"/>
    <property type="project" value="UniProtKB-KW"/>
</dbReference>
<comment type="caution">
    <text evidence="4">The sequence shown here is derived from an EMBL/GenBank/DDBJ whole genome shotgun (WGS) entry which is preliminary data.</text>
</comment>
<dbReference type="SUPFAM" id="SSF51338">
    <property type="entry name" value="Composite domain of metallo-dependent hydrolases"/>
    <property type="match status" value="1"/>
</dbReference>
<dbReference type="Gene3D" id="3.20.20.140">
    <property type="entry name" value="Metal-dependent hydrolases"/>
    <property type="match status" value="1"/>
</dbReference>
<keyword evidence="5" id="KW-1185">Reference proteome</keyword>
<dbReference type="EC" id="3.5.4.1" evidence="4"/>
<proteinExistence type="predicted"/>
<keyword evidence="1" id="KW-0479">Metal-binding</keyword>
<dbReference type="AlphaFoldDB" id="A0A2M9HL48"/>
<accession>A0A2M9HL48</accession>
<dbReference type="FunFam" id="3.20.20.140:FF:000019">
    <property type="entry name" value="Cytosine deaminase"/>
    <property type="match status" value="1"/>
</dbReference>
<dbReference type="Pfam" id="PF07969">
    <property type="entry name" value="Amidohydro_3"/>
    <property type="match status" value="1"/>
</dbReference>
<dbReference type="Proteomes" id="UP000229239">
    <property type="component" value="Unassembled WGS sequence"/>
</dbReference>
<sequence length="414" mass="46072">MLITSVHVNNSDTLQDVRITDGVFSEIGTSLTTHHEEQVINGNGKLLLPPFVDPHIHLDSTQTAGQVEWNESGTLFDGIRIWAERKKTLTVDDVKERAKATIRRQVQHGVQLIRTHADVTDTSFTALHALLELRDEMKDVVDIQVVAFPQDGILSFPHGKEIMEEAAKEGVDVIGGIPHFEFTRQYGVESVHFIFKLAEKYDRLIDAHCDEIDDPASRNLEVMATLALETGMADRVTASHTTAMGSYNDAYAYKLMRLLNMSGINIISNPLVNVHLGGRFDSYPKRRAVTRIRQLLNNGVNVALGEDAVRDPWNPLGDGNMLDVDMMAVYIEHMMGYSEIQNSFKLITENGARAMHMTDRYGIEIGKPGNCIMLDAPDFYQALNTHATVLYNIRKGAILCSNKPGSATISESLL</sequence>
<gene>
    <name evidence="4" type="ORF">CSQ86_00125</name>
</gene>
<dbReference type="NCBIfam" id="NF006685">
    <property type="entry name" value="PRK09230.1"/>
    <property type="match status" value="1"/>
</dbReference>
<dbReference type="InterPro" id="IPR013108">
    <property type="entry name" value="Amidohydro_3"/>
</dbReference>
<dbReference type="EMBL" id="PEBJ01000001">
    <property type="protein sequence ID" value="PJM77552.1"/>
    <property type="molecule type" value="Genomic_DNA"/>
</dbReference>
<organism evidence="4 5">
    <name type="scientific">Bifidobacterium felsineum</name>
    <dbReference type="NCBI Taxonomy" id="2045440"/>
    <lineage>
        <taxon>Bacteria</taxon>
        <taxon>Bacillati</taxon>
        <taxon>Actinomycetota</taxon>
        <taxon>Actinomycetes</taxon>
        <taxon>Bifidobacteriales</taxon>
        <taxon>Bifidobacteriaceae</taxon>
        <taxon>Bifidobacterium</taxon>
    </lineage>
</organism>
<evidence type="ECO:0000313" key="5">
    <source>
        <dbReference type="Proteomes" id="UP000229239"/>
    </source>
</evidence>
<dbReference type="InterPro" id="IPR011059">
    <property type="entry name" value="Metal-dep_hydrolase_composite"/>
</dbReference>
<evidence type="ECO:0000313" key="4">
    <source>
        <dbReference type="EMBL" id="PJM77552.1"/>
    </source>
</evidence>
<dbReference type="OrthoDB" id="3366604at2"/>
<dbReference type="InterPro" id="IPR032466">
    <property type="entry name" value="Metal_Hydrolase"/>
</dbReference>
<dbReference type="SUPFAM" id="SSF51556">
    <property type="entry name" value="Metallo-dependent hydrolases"/>
    <property type="match status" value="1"/>
</dbReference>
<dbReference type="Gene3D" id="2.30.40.10">
    <property type="entry name" value="Urease, subunit C, domain 1"/>
    <property type="match status" value="1"/>
</dbReference>
<evidence type="ECO:0000256" key="1">
    <source>
        <dbReference type="ARBA" id="ARBA00022723"/>
    </source>
</evidence>
<dbReference type="CDD" id="cd01293">
    <property type="entry name" value="Bact_CD"/>
    <property type="match status" value="1"/>
</dbReference>
<feature type="domain" description="Amidohydrolase 3" evidence="3">
    <location>
        <begin position="38"/>
        <end position="394"/>
    </location>
</feature>
<evidence type="ECO:0000259" key="3">
    <source>
        <dbReference type="Pfam" id="PF07969"/>
    </source>
</evidence>
<protein>
    <submittedName>
        <fullName evidence="4">Cytosine deaminase</fullName>
        <ecNumber evidence="4">3.5.4.1</ecNumber>
    </submittedName>
</protein>
<keyword evidence="2 4" id="KW-0378">Hydrolase</keyword>
<dbReference type="InterPro" id="IPR052349">
    <property type="entry name" value="Metallo-hydrolase_Enzymes"/>
</dbReference>
<dbReference type="GO" id="GO:0004131">
    <property type="term" value="F:cytosine deaminase activity"/>
    <property type="evidence" value="ECO:0007669"/>
    <property type="project" value="UniProtKB-EC"/>
</dbReference>
<reference evidence="5" key="1">
    <citation type="submission" date="2017-10" db="EMBL/GenBank/DDBJ databases">
        <title>Draft genome sequences of strains TRE 1, TRE 9, TRE H and TRI 7, isolated from tamarins, belonging to four potential novel Bifidobacterium species.</title>
        <authorList>
            <person name="Mattarelli P."/>
            <person name="Modesto M."/>
            <person name="Puglisi E."/>
            <person name="Morelli L."/>
            <person name="Bonetti A."/>
            <person name="Spezio C."/>
            <person name="Sandri C."/>
        </authorList>
    </citation>
    <scope>NUCLEOTIDE SEQUENCE [LARGE SCALE GENOMIC DNA]</scope>
    <source>
        <strain evidence="5">TREH</strain>
    </source>
</reference>
<dbReference type="GO" id="GO:0006209">
    <property type="term" value="P:cytosine catabolic process"/>
    <property type="evidence" value="ECO:0007669"/>
    <property type="project" value="TreeGrafter"/>
</dbReference>